<organism evidence="9 10">
    <name type="scientific">Mucilaginibacter ginsenosidivorax</name>
    <dbReference type="NCBI Taxonomy" id="862126"/>
    <lineage>
        <taxon>Bacteria</taxon>
        <taxon>Pseudomonadati</taxon>
        <taxon>Bacteroidota</taxon>
        <taxon>Sphingobacteriia</taxon>
        <taxon>Sphingobacteriales</taxon>
        <taxon>Sphingobacteriaceae</taxon>
        <taxon>Mucilaginibacter</taxon>
    </lineage>
</organism>
<evidence type="ECO:0000256" key="3">
    <source>
        <dbReference type="ARBA" id="ARBA00022679"/>
    </source>
</evidence>
<evidence type="ECO:0000256" key="5">
    <source>
        <dbReference type="ARBA" id="ARBA00022989"/>
    </source>
</evidence>
<comment type="pathway">
    <text evidence="2">Secondary metabolite biosynthesis.</text>
</comment>
<dbReference type="InterPro" id="IPR044851">
    <property type="entry name" value="Wax_synthase"/>
</dbReference>
<evidence type="ECO:0000313" key="9">
    <source>
        <dbReference type="EMBL" id="QEC76235.1"/>
    </source>
</evidence>
<dbReference type="GO" id="GO:0016020">
    <property type="term" value="C:membrane"/>
    <property type="evidence" value="ECO:0007669"/>
    <property type="project" value="UniProtKB-SubCell"/>
</dbReference>
<feature type="domain" description="Wax synthase" evidence="8">
    <location>
        <begin position="190"/>
        <end position="254"/>
    </location>
</feature>
<dbReference type="OrthoDB" id="2677128at2"/>
<keyword evidence="4 7" id="KW-0812">Transmembrane</keyword>
<keyword evidence="5 7" id="KW-1133">Transmembrane helix</keyword>
<evidence type="ECO:0000256" key="6">
    <source>
        <dbReference type="ARBA" id="ARBA00023136"/>
    </source>
</evidence>
<dbReference type="RefSeq" id="WP_147053412.1">
    <property type="nucleotide sequence ID" value="NZ_CP042437.1"/>
</dbReference>
<feature type="transmembrane region" description="Helical" evidence="7">
    <location>
        <begin position="232"/>
        <end position="251"/>
    </location>
</feature>
<dbReference type="GO" id="GO:0008374">
    <property type="term" value="F:O-acyltransferase activity"/>
    <property type="evidence" value="ECO:0007669"/>
    <property type="project" value="InterPro"/>
</dbReference>
<accession>A0A5B8VZZ1</accession>
<keyword evidence="3 9" id="KW-0808">Transferase</keyword>
<feature type="transmembrane region" description="Helical" evidence="7">
    <location>
        <begin position="152"/>
        <end position="175"/>
    </location>
</feature>
<feature type="transmembrane region" description="Helical" evidence="7">
    <location>
        <begin position="257"/>
        <end position="277"/>
    </location>
</feature>
<evidence type="ECO:0000313" key="10">
    <source>
        <dbReference type="Proteomes" id="UP000321362"/>
    </source>
</evidence>
<feature type="transmembrane region" description="Helical" evidence="7">
    <location>
        <begin position="37"/>
        <end position="55"/>
    </location>
</feature>
<evidence type="ECO:0000259" key="8">
    <source>
        <dbReference type="Pfam" id="PF13813"/>
    </source>
</evidence>
<dbReference type="AlphaFoldDB" id="A0A5B8VZZ1"/>
<evidence type="ECO:0000256" key="1">
    <source>
        <dbReference type="ARBA" id="ARBA00004141"/>
    </source>
</evidence>
<dbReference type="Pfam" id="PF13813">
    <property type="entry name" value="MBOAT_2"/>
    <property type="match status" value="1"/>
</dbReference>
<comment type="subcellular location">
    <subcellularLocation>
        <location evidence="1">Membrane</location>
        <topology evidence="1">Multi-pass membrane protein</topology>
    </subcellularLocation>
</comment>
<keyword evidence="10" id="KW-1185">Reference proteome</keyword>
<name>A0A5B8VZZ1_9SPHI</name>
<dbReference type="Proteomes" id="UP000321362">
    <property type="component" value="Chromosome"/>
</dbReference>
<feature type="transmembrane region" description="Helical" evidence="7">
    <location>
        <begin position="6"/>
        <end position="28"/>
    </location>
</feature>
<dbReference type="GO" id="GO:0006629">
    <property type="term" value="P:lipid metabolic process"/>
    <property type="evidence" value="ECO:0007669"/>
    <property type="project" value="InterPro"/>
</dbReference>
<reference evidence="9 10" key="1">
    <citation type="journal article" date="2013" name="J. Microbiol.">
        <title>Mucilaginibacter ginsenosidivorax sp. nov., with ginsenoside converting activity isolated from sediment.</title>
        <authorList>
            <person name="Kim J.K."/>
            <person name="Choi T.E."/>
            <person name="Liu Q.M."/>
            <person name="Park H.Y."/>
            <person name="Yi T.H."/>
            <person name="Yoon M.H."/>
            <person name="Kim S.C."/>
            <person name="Im W.T."/>
        </authorList>
    </citation>
    <scope>NUCLEOTIDE SEQUENCE [LARGE SCALE GENOMIC DNA]</scope>
    <source>
        <strain evidence="9 10">KHI28</strain>
    </source>
</reference>
<protein>
    <submittedName>
        <fullName evidence="9">Membrane bound O-acyl transferase family-domain-containing protein</fullName>
    </submittedName>
</protein>
<evidence type="ECO:0000256" key="4">
    <source>
        <dbReference type="ARBA" id="ARBA00022692"/>
    </source>
</evidence>
<feature type="transmembrane region" description="Helical" evidence="7">
    <location>
        <begin position="289"/>
        <end position="307"/>
    </location>
</feature>
<keyword evidence="6 7" id="KW-0472">Membrane</keyword>
<dbReference type="InterPro" id="IPR032805">
    <property type="entry name" value="Wax_synthase_dom"/>
</dbReference>
<dbReference type="KEGG" id="mgk:FSB76_09865"/>
<gene>
    <name evidence="9" type="ORF">FSB76_09865</name>
</gene>
<dbReference type="EMBL" id="CP042437">
    <property type="protein sequence ID" value="QEC76235.1"/>
    <property type="molecule type" value="Genomic_DNA"/>
</dbReference>
<dbReference type="PANTHER" id="PTHR31595">
    <property type="entry name" value="LONG-CHAIN-ALCOHOL O-FATTY-ACYLTRANSFERASE 3-RELATED"/>
    <property type="match status" value="1"/>
</dbReference>
<evidence type="ECO:0000256" key="2">
    <source>
        <dbReference type="ARBA" id="ARBA00005179"/>
    </source>
</evidence>
<sequence>MINTTVLISLFYFGITNAGVVLLGYAFIKYKMVWQSWVLLIASIFIVHFVCLQANPILRMLAIIATTFTSMKVIAVAQSYKNKKLTLQFNQWLVFAGGWAGMRAEPFENLGQPPLPNAWPMIWFGVSRVIAGGVLILLGRQIVLLPLGAQPVYLLTTAFLLVGLSLILHFGLLCISAGTWRLKGVNTYYLFKQPARAMSLTEFWGKRWNMAFSEMTSITIFRPLRNKIGPGAALMVAFGFSGLLHELALSVPVNSGYGLPMIYFVIQGVMVLLEKVLTDSGAAFLKYPFAARLWTLFWVIAPMPLLFHPQFIRQIVWPMVGLHV</sequence>
<proteinExistence type="predicted"/>
<feature type="transmembrane region" description="Helical" evidence="7">
    <location>
        <begin position="61"/>
        <end position="80"/>
    </location>
</feature>
<evidence type="ECO:0000256" key="7">
    <source>
        <dbReference type="SAM" id="Phobius"/>
    </source>
</evidence>
<dbReference type="PANTHER" id="PTHR31595:SF57">
    <property type="entry name" value="OS04G0481900 PROTEIN"/>
    <property type="match status" value="1"/>
</dbReference>
<feature type="transmembrane region" description="Helical" evidence="7">
    <location>
        <begin position="121"/>
        <end position="140"/>
    </location>
</feature>